<dbReference type="InterPro" id="IPR044005">
    <property type="entry name" value="DZR_2"/>
</dbReference>
<dbReference type="CDD" id="cd06223">
    <property type="entry name" value="PRTases_typeI"/>
    <property type="match status" value="1"/>
</dbReference>
<organism evidence="4 5">
    <name type="scientific">Psychromarinibacter sediminicola</name>
    <dbReference type="NCBI Taxonomy" id="3033385"/>
    <lineage>
        <taxon>Bacteria</taxon>
        <taxon>Pseudomonadati</taxon>
        <taxon>Pseudomonadota</taxon>
        <taxon>Alphaproteobacteria</taxon>
        <taxon>Rhodobacterales</taxon>
        <taxon>Paracoccaceae</taxon>
        <taxon>Psychromarinibacter</taxon>
    </lineage>
</organism>
<comment type="caution">
    <text evidence="4">The sequence shown here is derived from an EMBL/GenBank/DDBJ whole genome shotgun (WGS) entry which is preliminary data.</text>
</comment>
<dbReference type="PANTHER" id="PTHR47505:SF1">
    <property type="entry name" value="DNA UTILIZATION PROTEIN YHGH"/>
    <property type="match status" value="1"/>
</dbReference>
<evidence type="ECO:0000313" key="4">
    <source>
        <dbReference type="EMBL" id="MDF0601608.1"/>
    </source>
</evidence>
<dbReference type="InterPro" id="IPR029057">
    <property type="entry name" value="PRTase-like"/>
</dbReference>
<comment type="similarity">
    <text evidence="1">Belongs to the ComF/GntX family.</text>
</comment>
<proteinExistence type="inferred from homology"/>
<dbReference type="Proteomes" id="UP001220964">
    <property type="component" value="Unassembled WGS sequence"/>
</dbReference>
<dbReference type="PANTHER" id="PTHR47505">
    <property type="entry name" value="DNA UTILIZATION PROTEIN YHGH"/>
    <property type="match status" value="1"/>
</dbReference>
<dbReference type="InterPro" id="IPR051910">
    <property type="entry name" value="ComF/GntX_DNA_util-trans"/>
</dbReference>
<evidence type="ECO:0000259" key="2">
    <source>
        <dbReference type="Pfam" id="PF00156"/>
    </source>
</evidence>
<sequence length="238" mass="25883">MQSLLRIAFPPQCVSCGALVEETFGLCGPCWRDTRFVTGLVCDQCGAPLPGESDGQAELCDDCMSIGRPWAHGRAALLYRDNARRLVLALKHGDRLDLVRPAARWMAGVAGPCLDADSVIVPVPAHYLRLLRRRYNQSAALAQAVAKSVRRPCLPDLLRRSRRTRMQDGMSLEDRFRNLSDAIRPARNARDRLAGRAVLLVDDVMTSGATLAACAEAAHAAGARQVCVLVLARVAKDA</sequence>
<evidence type="ECO:0000313" key="5">
    <source>
        <dbReference type="Proteomes" id="UP001220964"/>
    </source>
</evidence>
<protein>
    <submittedName>
        <fullName evidence="4">Double zinc ribbon domain-containing protein</fullName>
    </submittedName>
</protein>
<name>A0AAE3NP58_9RHOB</name>
<dbReference type="InterPro" id="IPR000836">
    <property type="entry name" value="PRTase_dom"/>
</dbReference>
<evidence type="ECO:0000259" key="3">
    <source>
        <dbReference type="Pfam" id="PF18912"/>
    </source>
</evidence>
<gene>
    <name evidence="4" type="ORF">P1J78_12760</name>
</gene>
<accession>A0AAE3NP58</accession>
<dbReference type="AlphaFoldDB" id="A0AAE3NP58"/>
<dbReference type="Pfam" id="PF18912">
    <property type="entry name" value="DZR_2"/>
    <property type="match status" value="1"/>
</dbReference>
<keyword evidence="5" id="KW-1185">Reference proteome</keyword>
<dbReference type="Pfam" id="PF00156">
    <property type="entry name" value="Pribosyltran"/>
    <property type="match status" value="1"/>
</dbReference>
<feature type="domain" description="Phosphoribosyltransferase" evidence="2">
    <location>
        <begin position="139"/>
        <end position="234"/>
    </location>
</feature>
<dbReference type="Gene3D" id="3.40.50.2020">
    <property type="match status" value="1"/>
</dbReference>
<feature type="domain" description="Double zinc ribbon" evidence="3">
    <location>
        <begin position="4"/>
        <end position="64"/>
    </location>
</feature>
<evidence type="ECO:0000256" key="1">
    <source>
        <dbReference type="ARBA" id="ARBA00008007"/>
    </source>
</evidence>
<dbReference type="EMBL" id="JARGYC010000031">
    <property type="protein sequence ID" value="MDF0601608.1"/>
    <property type="molecule type" value="Genomic_DNA"/>
</dbReference>
<reference evidence="4" key="1">
    <citation type="submission" date="2023-03" db="EMBL/GenBank/DDBJ databases">
        <title>Multiphase analysis and comparison of six strains from genera Psychromarinibacter, Lutimaribacter, and Maritimibacter, including a novel species: Psychromarinibacter sediminicola sp. nov.</title>
        <authorList>
            <person name="Wang Y.-H."/>
            <person name="Ye M.-Q."/>
            <person name="Du Z.-J."/>
        </authorList>
    </citation>
    <scope>NUCLEOTIDE SEQUENCE</scope>
    <source>
        <strain evidence="4">C21-152</strain>
    </source>
</reference>
<dbReference type="SUPFAM" id="SSF53271">
    <property type="entry name" value="PRTase-like"/>
    <property type="match status" value="1"/>
</dbReference>
<dbReference type="RefSeq" id="WP_275567749.1">
    <property type="nucleotide sequence ID" value="NZ_JARGYC010000031.1"/>
</dbReference>